<feature type="transmembrane region" description="Helical" evidence="2">
    <location>
        <begin position="88"/>
        <end position="111"/>
    </location>
</feature>
<evidence type="ECO:0000256" key="1">
    <source>
        <dbReference type="SAM" id="MobiDB-lite"/>
    </source>
</evidence>
<evidence type="ECO:0000313" key="4">
    <source>
        <dbReference type="Proteomes" id="UP001240150"/>
    </source>
</evidence>
<gene>
    <name evidence="3" type="ORF">ACTOB_007379</name>
</gene>
<dbReference type="RefSeq" id="WP_284916591.1">
    <property type="nucleotide sequence ID" value="NZ_CP126980.1"/>
</dbReference>
<sequence>MSQDPYSGQPFPGVPNPDVPGSVPPAYGAPPPGYGPAPEQPPTQPFTPGYAQPGYSPPGYAQPQFGQPGYGPPGFPPPAPKKSRVLPIVLLSIAIVLVLCVGGIVAIAVLADKEDTDARSPKPGVSATTGRDTAPAADITVVEPKTLGGRPKLTTAEFADITKTMEDGLLTGYPGATTSFGAFYGTPAKKNMVMAIGVAAPIPNPELELSKNITSMSLTGISVDDIVAVDTGSYGGAAKCGSGKTSGVDLAVCIWSDKGSVGMLVWYYTSVTKAKAELPKLRAQIEQVG</sequence>
<evidence type="ECO:0000256" key="2">
    <source>
        <dbReference type="SAM" id="Phobius"/>
    </source>
</evidence>
<dbReference type="Proteomes" id="UP001240150">
    <property type="component" value="Chromosome"/>
</dbReference>
<keyword evidence="4" id="KW-1185">Reference proteome</keyword>
<proteinExistence type="predicted"/>
<protein>
    <submittedName>
        <fullName evidence="3">Uncharacterized protein</fullName>
    </submittedName>
</protein>
<organism evidence="3 4">
    <name type="scientific">Actinoplanes oblitus</name>
    <dbReference type="NCBI Taxonomy" id="3040509"/>
    <lineage>
        <taxon>Bacteria</taxon>
        <taxon>Bacillati</taxon>
        <taxon>Actinomycetota</taxon>
        <taxon>Actinomycetes</taxon>
        <taxon>Micromonosporales</taxon>
        <taxon>Micromonosporaceae</taxon>
        <taxon>Actinoplanes</taxon>
    </lineage>
</organism>
<accession>A0ABY8WBW4</accession>
<reference evidence="3 4" key="1">
    <citation type="submission" date="2023-06" db="EMBL/GenBank/DDBJ databases">
        <authorList>
            <person name="Yushchuk O."/>
            <person name="Binda E."/>
            <person name="Ruckert-Reed C."/>
            <person name="Fedorenko V."/>
            <person name="Kalinowski J."/>
            <person name="Marinelli F."/>
        </authorList>
    </citation>
    <scope>NUCLEOTIDE SEQUENCE [LARGE SCALE GENOMIC DNA]</scope>
    <source>
        <strain evidence="3 4">NRRL 3884</strain>
    </source>
</reference>
<keyword evidence="2" id="KW-0812">Transmembrane</keyword>
<keyword evidence="2" id="KW-0472">Membrane</keyword>
<feature type="compositionally biased region" description="Low complexity" evidence="1">
    <location>
        <begin position="57"/>
        <end position="67"/>
    </location>
</feature>
<dbReference type="EMBL" id="CP126980">
    <property type="protein sequence ID" value="WIM95290.1"/>
    <property type="molecule type" value="Genomic_DNA"/>
</dbReference>
<name>A0ABY8WBW4_9ACTN</name>
<feature type="compositionally biased region" description="Pro residues" evidence="1">
    <location>
        <begin position="27"/>
        <end position="45"/>
    </location>
</feature>
<feature type="region of interest" description="Disordered" evidence="1">
    <location>
        <begin position="1"/>
        <end position="76"/>
    </location>
</feature>
<evidence type="ECO:0000313" key="3">
    <source>
        <dbReference type="EMBL" id="WIM95290.1"/>
    </source>
</evidence>
<keyword evidence="2" id="KW-1133">Transmembrane helix</keyword>